<dbReference type="AlphaFoldDB" id="A0A8X6TJF3"/>
<comment type="caution">
    <text evidence="1">The sequence shown here is derived from an EMBL/GenBank/DDBJ whole genome shotgun (WGS) entry which is preliminary data.</text>
</comment>
<proteinExistence type="predicted"/>
<name>A0A8X6TJF3_NEPPI</name>
<evidence type="ECO:0000313" key="1">
    <source>
        <dbReference type="EMBL" id="GFT24197.1"/>
    </source>
</evidence>
<sequence length="116" mass="14023">MVPYLKGTDTDHVSHSNYPEQRRDSVTLYAFFDERPYFFTTGFRVIIHTTRSCIFCAKYLFVVTLKIWIILRWDKDIWYAYDLSYHFITEGENALQKSPFLAKWRRVRSNAPFRHT</sequence>
<keyword evidence="2" id="KW-1185">Reference proteome</keyword>
<protein>
    <submittedName>
        <fullName evidence="1">Uncharacterized protein</fullName>
    </submittedName>
</protein>
<reference evidence="1" key="1">
    <citation type="submission" date="2020-08" db="EMBL/GenBank/DDBJ databases">
        <title>Multicomponent nature underlies the extraordinary mechanical properties of spider dragline silk.</title>
        <authorList>
            <person name="Kono N."/>
            <person name="Nakamura H."/>
            <person name="Mori M."/>
            <person name="Yoshida Y."/>
            <person name="Ohtoshi R."/>
            <person name="Malay A.D."/>
            <person name="Moran D.A.P."/>
            <person name="Tomita M."/>
            <person name="Numata K."/>
            <person name="Arakawa K."/>
        </authorList>
    </citation>
    <scope>NUCLEOTIDE SEQUENCE</scope>
</reference>
<dbReference type="Proteomes" id="UP000887013">
    <property type="component" value="Unassembled WGS sequence"/>
</dbReference>
<gene>
    <name evidence="1" type="ORF">NPIL_57671</name>
</gene>
<accession>A0A8X6TJF3</accession>
<dbReference type="EMBL" id="BMAW01011508">
    <property type="protein sequence ID" value="GFT24197.1"/>
    <property type="molecule type" value="Genomic_DNA"/>
</dbReference>
<evidence type="ECO:0000313" key="2">
    <source>
        <dbReference type="Proteomes" id="UP000887013"/>
    </source>
</evidence>
<organism evidence="1 2">
    <name type="scientific">Nephila pilipes</name>
    <name type="common">Giant wood spider</name>
    <name type="synonym">Nephila maculata</name>
    <dbReference type="NCBI Taxonomy" id="299642"/>
    <lineage>
        <taxon>Eukaryota</taxon>
        <taxon>Metazoa</taxon>
        <taxon>Ecdysozoa</taxon>
        <taxon>Arthropoda</taxon>
        <taxon>Chelicerata</taxon>
        <taxon>Arachnida</taxon>
        <taxon>Araneae</taxon>
        <taxon>Araneomorphae</taxon>
        <taxon>Entelegynae</taxon>
        <taxon>Araneoidea</taxon>
        <taxon>Nephilidae</taxon>
        <taxon>Nephila</taxon>
    </lineage>
</organism>